<keyword evidence="4 5" id="KW-0274">FAD</keyword>
<dbReference type="InterPro" id="IPR046373">
    <property type="entry name" value="Acyl-CoA_Oxase/DH_mid-dom_sf"/>
</dbReference>
<dbReference type="RefSeq" id="WP_149787711.1">
    <property type="nucleotide sequence ID" value="NZ_FNIO01000003.1"/>
</dbReference>
<dbReference type="InterPro" id="IPR009100">
    <property type="entry name" value="AcylCoA_DH/oxidase_NM_dom_sf"/>
</dbReference>
<dbReference type="OrthoDB" id="9807883at2"/>
<dbReference type="InterPro" id="IPR025878">
    <property type="entry name" value="Acyl-CoA_dh-like_C_dom"/>
</dbReference>
<sequence length="592" mass="64240">MADGMRREIDFLLYDWLRAETLTQSDVFSGQERGDWEAFLDLSGAISWNEFLPCYKIADHEEPFLQDGQVIVQKDLKQALQTYIEAGLHLATVDPENGGMGFPFAVASAAMAELMAANVAGSGFVMLSIANARMIADFGSPEQIAAFAEPQFQGAALGTMCLSEPDTGSSLGDVTTRATPDGEDSLGLRYRIRGRKMWISAGDQDVTGNVIHLVLGKVVQPDGSTVPGPKGTSLFVVPKILPENLGSTRNDVAVAGLNHKMGYRGTPNCLLNFGENDGAIGWRIGAEGDGLRIMFQMMNEARTNVGLGGAAVAYRGYMLARSYASERIQGRPVHDKQIEKPVPILCHPDVRRMLLVQKTISEGALALCLKSAMLCDLLRAHQDPVQKDRARSLLELLTPVIKSWPSEQGLVALHQAIQVHGGYGYTRDFDVEQLYRDSRLNPIHEGTTGIQAIDLLGRKILGDGGASFAVFLDEVRGTVARAGAFPDEAEKLSGLCDLFDGLVRDLLAQNAPADALSNAGAFLDGFGHMVLAWIWLDLAIAAQAATDAAMAEEKRWACRFFYAVEVPKIPGMLALLREQQSLTRDVPDHVLI</sequence>
<feature type="domain" description="Acyl-CoA dehydrogenase/oxidase N-terminal" evidence="8">
    <location>
        <begin position="78"/>
        <end position="149"/>
    </location>
</feature>
<dbReference type="Gene3D" id="1.20.140.10">
    <property type="entry name" value="Butyryl-CoA Dehydrogenase, subunit A, domain 3"/>
    <property type="match status" value="1"/>
</dbReference>
<protein>
    <submittedName>
        <fullName evidence="10">Acyl-CoA dehydrogenase</fullName>
    </submittedName>
</protein>
<dbReference type="AlphaFoldDB" id="A0A1H0FYT5"/>
<evidence type="ECO:0000256" key="4">
    <source>
        <dbReference type="ARBA" id="ARBA00022827"/>
    </source>
</evidence>
<dbReference type="InterPro" id="IPR013786">
    <property type="entry name" value="AcylCoA_DH/ox_N"/>
</dbReference>
<feature type="domain" description="Acyl-CoA dehydrogenase/oxidase C-terminal" evidence="6">
    <location>
        <begin position="288"/>
        <end position="453"/>
    </location>
</feature>
<dbReference type="Gene3D" id="2.40.110.10">
    <property type="entry name" value="Butyryl-CoA Dehydrogenase, subunit A, domain 2"/>
    <property type="match status" value="1"/>
</dbReference>
<evidence type="ECO:0000256" key="3">
    <source>
        <dbReference type="ARBA" id="ARBA00022630"/>
    </source>
</evidence>
<dbReference type="GO" id="GO:0016627">
    <property type="term" value="F:oxidoreductase activity, acting on the CH-CH group of donors"/>
    <property type="evidence" value="ECO:0007669"/>
    <property type="project" value="InterPro"/>
</dbReference>
<evidence type="ECO:0000256" key="1">
    <source>
        <dbReference type="ARBA" id="ARBA00001974"/>
    </source>
</evidence>
<dbReference type="SUPFAM" id="SSF56645">
    <property type="entry name" value="Acyl-CoA dehydrogenase NM domain-like"/>
    <property type="match status" value="1"/>
</dbReference>
<dbReference type="EMBL" id="FQZZ01000002">
    <property type="protein sequence ID" value="SHJ83057.1"/>
    <property type="molecule type" value="Genomic_DNA"/>
</dbReference>
<evidence type="ECO:0000313" key="10">
    <source>
        <dbReference type="EMBL" id="SHJ83057.1"/>
    </source>
</evidence>
<keyword evidence="3 5" id="KW-0285">Flavoprotein</keyword>
<keyword evidence="5" id="KW-0560">Oxidoreductase</keyword>
<dbReference type="GO" id="GO:0050660">
    <property type="term" value="F:flavin adenine dinucleotide binding"/>
    <property type="evidence" value="ECO:0007669"/>
    <property type="project" value="InterPro"/>
</dbReference>
<dbReference type="InterPro" id="IPR037069">
    <property type="entry name" value="AcylCoA_DH/ox_N_sf"/>
</dbReference>
<evidence type="ECO:0000259" key="6">
    <source>
        <dbReference type="Pfam" id="PF00441"/>
    </source>
</evidence>
<dbReference type="InterPro" id="IPR036250">
    <property type="entry name" value="AcylCo_DH-like_C"/>
</dbReference>
<proteinExistence type="inferred from homology"/>
<reference evidence="10 11" key="1">
    <citation type="submission" date="2016-11" db="EMBL/GenBank/DDBJ databases">
        <authorList>
            <person name="Varghese N."/>
            <person name="Submissions S."/>
        </authorList>
    </citation>
    <scope>NUCLEOTIDE SEQUENCE [LARGE SCALE GENOMIC DNA]</scope>
    <source>
        <strain evidence="10 11">DSM 29620</strain>
    </source>
</reference>
<dbReference type="Proteomes" id="UP000324252">
    <property type="component" value="Unassembled WGS sequence"/>
</dbReference>
<dbReference type="InterPro" id="IPR006091">
    <property type="entry name" value="Acyl-CoA_Oxase/DH_mid-dom"/>
</dbReference>
<evidence type="ECO:0000259" key="9">
    <source>
        <dbReference type="Pfam" id="PF12806"/>
    </source>
</evidence>
<comment type="cofactor">
    <cofactor evidence="1 5">
        <name>FAD</name>
        <dbReference type="ChEBI" id="CHEBI:57692"/>
    </cofactor>
</comment>
<dbReference type="InterPro" id="IPR052166">
    <property type="entry name" value="Diverse_Acyl-CoA_DH"/>
</dbReference>
<name>A0A1H0FYT5_9RHOB</name>
<feature type="domain" description="Acyl-CoA oxidase/dehydrogenase middle" evidence="7">
    <location>
        <begin position="160"/>
        <end position="273"/>
    </location>
</feature>
<keyword evidence="11" id="KW-1185">Reference proteome</keyword>
<dbReference type="SUPFAM" id="SSF47203">
    <property type="entry name" value="Acyl-CoA dehydrogenase C-terminal domain-like"/>
    <property type="match status" value="1"/>
</dbReference>
<dbReference type="PANTHER" id="PTHR42803:SF3">
    <property type="entry name" value="ACYL-COA DEHYDROGENASE-RELATED"/>
    <property type="match status" value="1"/>
</dbReference>
<dbReference type="Pfam" id="PF02771">
    <property type="entry name" value="Acyl-CoA_dh_N"/>
    <property type="match status" value="1"/>
</dbReference>
<dbReference type="InterPro" id="IPR009075">
    <property type="entry name" value="AcylCo_DH/oxidase_C"/>
</dbReference>
<dbReference type="Pfam" id="PF00441">
    <property type="entry name" value="Acyl-CoA_dh_1"/>
    <property type="match status" value="1"/>
</dbReference>
<dbReference type="PANTHER" id="PTHR42803">
    <property type="entry name" value="ACYL-COA DEHYDROGENASE"/>
    <property type="match status" value="1"/>
</dbReference>
<evidence type="ECO:0000259" key="8">
    <source>
        <dbReference type="Pfam" id="PF02771"/>
    </source>
</evidence>
<feature type="domain" description="Acetyl-CoA dehydrogenase-like C-terminal" evidence="9">
    <location>
        <begin position="471"/>
        <end position="582"/>
    </location>
</feature>
<accession>A0A1H0FYT5</accession>
<evidence type="ECO:0000313" key="11">
    <source>
        <dbReference type="Proteomes" id="UP000324252"/>
    </source>
</evidence>
<dbReference type="Gene3D" id="1.10.540.10">
    <property type="entry name" value="Acyl-CoA dehydrogenase/oxidase, N-terminal domain"/>
    <property type="match status" value="1"/>
</dbReference>
<comment type="similarity">
    <text evidence="2 5">Belongs to the acyl-CoA dehydrogenase family.</text>
</comment>
<gene>
    <name evidence="10" type="ORF">SAMN05444142_10217</name>
</gene>
<organism evidence="10 11">
    <name type="scientific">Lutimaribacter pacificus</name>
    <dbReference type="NCBI Taxonomy" id="391948"/>
    <lineage>
        <taxon>Bacteria</taxon>
        <taxon>Pseudomonadati</taxon>
        <taxon>Pseudomonadota</taxon>
        <taxon>Alphaproteobacteria</taxon>
        <taxon>Rhodobacterales</taxon>
        <taxon>Roseobacteraceae</taxon>
        <taxon>Lutimaribacter</taxon>
    </lineage>
</organism>
<evidence type="ECO:0000256" key="5">
    <source>
        <dbReference type="RuleBase" id="RU362125"/>
    </source>
</evidence>
<dbReference type="Pfam" id="PF02770">
    <property type="entry name" value="Acyl-CoA_dh_M"/>
    <property type="match status" value="1"/>
</dbReference>
<dbReference type="Pfam" id="PF12806">
    <property type="entry name" value="Acyl-CoA_dh_C"/>
    <property type="match status" value="1"/>
</dbReference>
<evidence type="ECO:0000256" key="2">
    <source>
        <dbReference type="ARBA" id="ARBA00009347"/>
    </source>
</evidence>
<evidence type="ECO:0000259" key="7">
    <source>
        <dbReference type="Pfam" id="PF02770"/>
    </source>
</evidence>